<organism evidence="1 2">
    <name type="scientific">Actinoplanes couchii</name>
    <dbReference type="NCBI Taxonomy" id="403638"/>
    <lineage>
        <taxon>Bacteria</taxon>
        <taxon>Bacillati</taxon>
        <taxon>Actinomycetota</taxon>
        <taxon>Actinomycetes</taxon>
        <taxon>Micromonosporales</taxon>
        <taxon>Micromonosporaceae</taxon>
        <taxon>Actinoplanes</taxon>
    </lineage>
</organism>
<name>A0ABQ3XSD0_9ACTN</name>
<proteinExistence type="predicted"/>
<evidence type="ECO:0000313" key="1">
    <source>
        <dbReference type="EMBL" id="GID61416.1"/>
    </source>
</evidence>
<evidence type="ECO:0000313" key="2">
    <source>
        <dbReference type="Proteomes" id="UP000612282"/>
    </source>
</evidence>
<dbReference type="Pfam" id="PF14907">
    <property type="entry name" value="NTP_transf_5"/>
    <property type="match status" value="1"/>
</dbReference>
<dbReference type="EMBL" id="BOMG01000126">
    <property type="protein sequence ID" value="GID61416.1"/>
    <property type="molecule type" value="Genomic_DNA"/>
</dbReference>
<reference evidence="1 2" key="1">
    <citation type="submission" date="2021-01" db="EMBL/GenBank/DDBJ databases">
        <title>Whole genome shotgun sequence of Actinoplanes couchii NBRC 106145.</title>
        <authorList>
            <person name="Komaki H."/>
            <person name="Tamura T."/>
        </authorList>
    </citation>
    <scope>NUCLEOTIDE SEQUENCE [LARGE SCALE GENOMIC DNA]</scope>
    <source>
        <strain evidence="1 2">NBRC 106145</strain>
    </source>
</reference>
<gene>
    <name evidence="1" type="ORF">Aco03nite_098200</name>
</gene>
<keyword evidence="2" id="KW-1185">Reference proteome</keyword>
<accession>A0ABQ3XSD0</accession>
<dbReference type="InterPro" id="IPR039498">
    <property type="entry name" value="NTP_transf_5"/>
</dbReference>
<evidence type="ECO:0008006" key="3">
    <source>
        <dbReference type="Google" id="ProtNLM"/>
    </source>
</evidence>
<protein>
    <recommendedName>
        <fullName evidence="3">Nucleotidyltransferase family protein</fullName>
    </recommendedName>
</protein>
<sequence length="379" mass="43146">MPDAAFTPEESLILRVCRPGPDADRAAEVEKMLSAPLDWNRIVPLVAKHKVLPLFWDTLSRLDLIRAAMRTGGLSKLWAHYLSQLYVANRERTQLFLDMLETQADEWRTAGLELVVLKGGALIGSLYQPANRMLHDIDLAMDRAIAPQVRQHFFAAGYRHGVLDVASGLLEPLGRKAERMWLFYNHTLPPFYKATGSVLTPYHKVQVGFDFFDTEDEYAFGLAAVAAEALDKPGSRLRVPRPEHMLLNLCTHIYREGISLVYADVNDNWQLIKFCDLLGYLHLAGAELDRERFAATVQEAGLAPVCAFAFHYTARVFPDEVLAEWCTRYPMPVEAMTPHLREGSREVPGEDTFERQLFSLRAHRPARSRWNQKLGQEEW</sequence>
<comment type="caution">
    <text evidence="1">The sequence shown here is derived from an EMBL/GenBank/DDBJ whole genome shotgun (WGS) entry which is preliminary data.</text>
</comment>
<dbReference type="Proteomes" id="UP000612282">
    <property type="component" value="Unassembled WGS sequence"/>
</dbReference>